<gene>
    <name evidence="2" type="ORF">UFOPK2350_00632</name>
</gene>
<accession>A0A6J6MNE1</accession>
<reference evidence="2" key="1">
    <citation type="submission" date="2020-05" db="EMBL/GenBank/DDBJ databases">
        <authorList>
            <person name="Chiriac C."/>
            <person name="Salcher M."/>
            <person name="Ghai R."/>
            <person name="Kavagutti S V."/>
        </authorList>
    </citation>
    <scope>NUCLEOTIDE SEQUENCE</scope>
</reference>
<organism evidence="2">
    <name type="scientific">freshwater metagenome</name>
    <dbReference type="NCBI Taxonomy" id="449393"/>
    <lineage>
        <taxon>unclassified sequences</taxon>
        <taxon>metagenomes</taxon>
        <taxon>ecological metagenomes</taxon>
    </lineage>
</organism>
<feature type="compositionally biased region" description="Polar residues" evidence="1">
    <location>
        <begin position="132"/>
        <end position="146"/>
    </location>
</feature>
<name>A0A6J6MNE1_9ZZZZ</name>
<protein>
    <submittedName>
        <fullName evidence="2">Unannotated protein</fullName>
    </submittedName>
</protein>
<dbReference type="EMBL" id="CAEZXE010000041">
    <property type="protein sequence ID" value="CAB4675587.1"/>
    <property type="molecule type" value="Genomic_DNA"/>
</dbReference>
<sequence>MELSLEVPRLHLTLIRHLRTFQSRSVLQRTMQQVQRGVTGSMAGSHRSRCTQARCPHRESRLTGRRRAMRLVPLRSRPQLLVISRFVLIGPPPHRMAARQLSVIGLKPQPMVQRLRRLGRQSWQTRGRRQPPSLSRDSQLRHSSPTARLTGSVSLRLLPLEREQRAPRLPRLRLASLVLPLRLQ</sequence>
<dbReference type="AlphaFoldDB" id="A0A6J6MNE1"/>
<evidence type="ECO:0000313" key="2">
    <source>
        <dbReference type="EMBL" id="CAB4675587.1"/>
    </source>
</evidence>
<proteinExistence type="predicted"/>
<evidence type="ECO:0000256" key="1">
    <source>
        <dbReference type="SAM" id="MobiDB-lite"/>
    </source>
</evidence>
<feature type="region of interest" description="Disordered" evidence="1">
    <location>
        <begin position="119"/>
        <end position="146"/>
    </location>
</feature>